<dbReference type="AlphaFoldDB" id="A0A6A6T3Z8"/>
<evidence type="ECO:0000256" key="1">
    <source>
        <dbReference type="ARBA" id="ARBA00023002"/>
    </source>
</evidence>
<dbReference type="EMBL" id="MU004358">
    <property type="protein sequence ID" value="KAF2654799.1"/>
    <property type="molecule type" value="Genomic_DNA"/>
</dbReference>
<keyword evidence="1" id="KW-0560">Oxidoreductase</keyword>
<proteinExistence type="predicted"/>
<dbReference type="InterPro" id="IPR036812">
    <property type="entry name" value="NAD(P)_OxRdtase_dom_sf"/>
</dbReference>
<keyword evidence="4" id="KW-1185">Reference proteome</keyword>
<dbReference type="Gene3D" id="3.20.20.100">
    <property type="entry name" value="NADP-dependent oxidoreductase domain"/>
    <property type="match status" value="1"/>
</dbReference>
<dbReference type="PANTHER" id="PTHR43827">
    <property type="entry name" value="2,5-DIKETO-D-GLUCONIC ACID REDUCTASE"/>
    <property type="match status" value="1"/>
</dbReference>
<gene>
    <name evidence="3" type="ORF">K491DRAFT_716796</name>
</gene>
<accession>A0A6A6T3Z8</accession>
<dbReference type="OrthoDB" id="5357513at2759"/>
<name>A0A6A6T3Z8_9PLEO</name>
<organism evidence="3 4">
    <name type="scientific">Lophiostoma macrostomum CBS 122681</name>
    <dbReference type="NCBI Taxonomy" id="1314788"/>
    <lineage>
        <taxon>Eukaryota</taxon>
        <taxon>Fungi</taxon>
        <taxon>Dikarya</taxon>
        <taxon>Ascomycota</taxon>
        <taxon>Pezizomycotina</taxon>
        <taxon>Dothideomycetes</taxon>
        <taxon>Pleosporomycetidae</taxon>
        <taxon>Pleosporales</taxon>
        <taxon>Lophiostomataceae</taxon>
        <taxon>Lophiostoma</taxon>
    </lineage>
</organism>
<dbReference type="GO" id="GO:0016491">
    <property type="term" value="F:oxidoreductase activity"/>
    <property type="evidence" value="ECO:0007669"/>
    <property type="project" value="UniProtKB-KW"/>
</dbReference>
<dbReference type="PANTHER" id="PTHR43827:SF8">
    <property type="entry name" value="ALDO_KETO REDUCTASE FAMILY PROTEIN"/>
    <property type="match status" value="1"/>
</dbReference>
<dbReference type="CDD" id="cd19071">
    <property type="entry name" value="AKR_AKR1-5-like"/>
    <property type="match status" value="1"/>
</dbReference>
<evidence type="ECO:0000313" key="3">
    <source>
        <dbReference type="EMBL" id="KAF2654799.1"/>
    </source>
</evidence>
<dbReference type="InterPro" id="IPR023210">
    <property type="entry name" value="NADP_OxRdtase_dom"/>
</dbReference>
<dbReference type="Proteomes" id="UP000799324">
    <property type="component" value="Unassembled WGS sequence"/>
</dbReference>
<sequence>MASSAEAHSRLISGEYEPAFIYGTAWKKDRTKKLVKGALNAGFRKIDTAAQPRHYQEHLVGEGIREAIKEGLVTRKDLYIQSKYTTPAGQDANNMPYHPLDPLETQIHTSVASSLKNLRSQEDSEADSYLDCLLLHSPLPTIEQTFQAWSILETYVPDKIRALGISNVSLPVLQAIYDSAKFKPSVVQNRFYPATRYDVPLRAFCSKHSISYQSFWTLTGNPKLLKSKPVTLVSQGASVDASVALYALVFDLGIVVLNGTTSTEHMDADLAGIPKVRQWAFKNQQKWAQTRKAFLQVVEPYS</sequence>
<reference evidence="3" key="1">
    <citation type="journal article" date="2020" name="Stud. Mycol.">
        <title>101 Dothideomycetes genomes: a test case for predicting lifestyles and emergence of pathogens.</title>
        <authorList>
            <person name="Haridas S."/>
            <person name="Albert R."/>
            <person name="Binder M."/>
            <person name="Bloem J."/>
            <person name="Labutti K."/>
            <person name="Salamov A."/>
            <person name="Andreopoulos B."/>
            <person name="Baker S."/>
            <person name="Barry K."/>
            <person name="Bills G."/>
            <person name="Bluhm B."/>
            <person name="Cannon C."/>
            <person name="Castanera R."/>
            <person name="Culley D."/>
            <person name="Daum C."/>
            <person name="Ezra D."/>
            <person name="Gonzalez J."/>
            <person name="Henrissat B."/>
            <person name="Kuo A."/>
            <person name="Liang C."/>
            <person name="Lipzen A."/>
            <person name="Lutzoni F."/>
            <person name="Magnuson J."/>
            <person name="Mondo S."/>
            <person name="Nolan M."/>
            <person name="Ohm R."/>
            <person name="Pangilinan J."/>
            <person name="Park H.-J."/>
            <person name="Ramirez L."/>
            <person name="Alfaro M."/>
            <person name="Sun H."/>
            <person name="Tritt A."/>
            <person name="Yoshinaga Y."/>
            <person name="Zwiers L.-H."/>
            <person name="Turgeon B."/>
            <person name="Goodwin S."/>
            <person name="Spatafora J."/>
            <person name="Crous P."/>
            <person name="Grigoriev I."/>
        </authorList>
    </citation>
    <scope>NUCLEOTIDE SEQUENCE</scope>
    <source>
        <strain evidence="3">CBS 122681</strain>
    </source>
</reference>
<dbReference type="Pfam" id="PF00248">
    <property type="entry name" value="Aldo_ket_red"/>
    <property type="match status" value="1"/>
</dbReference>
<feature type="domain" description="NADP-dependent oxidoreductase" evidence="2">
    <location>
        <begin position="26"/>
        <end position="213"/>
    </location>
</feature>
<evidence type="ECO:0000259" key="2">
    <source>
        <dbReference type="Pfam" id="PF00248"/>
    </source>
</evidence>
<protein>
    <submittedName>
        <fullName evidence="3">Aldo-keto reductase-like protein</fullName>
    </submittedName>
</protein>
<dbReference type="InterPro" id="IPR020471">
    <property type="entry name" value="AKR"/>
</dbReference>
<evidence type="ECO:0000313" key="4">
    <source>
        <dbReference type="Proteomes" id="UP000799324"/>
    </source>
</evidence>
<dbReference type="SUPFAM" id="SSF51430">
    <property type="entry name" value="NAD(P)-linked oxidoreductase"/>
    <property type="match status" value="1"/>
</dbReference>